<reference evidence="2" key="1">
    <citation type="journal article" date="2017" name="Mycologia">
        <title>Fusarium algeriense, sp. nov., a novel toxigenic crown rot pathogen of durum wheat from Algeria is nested in the Fusarium burgessii species complex.</title>
        <authorList>
            <person name="Laraba I."/>
            <person name="Keddad A."/>
            <person name="Boureghda H."/>
            <person name="Abdallah N."/>
            <person name="Vaughan M.M."/>
            <person name="Proctor R.H."/>
            <person name="Busman M."/>
            <person name="O'Donnell K."/>
        </authorList>
    </citation>
    <scope>NUCLEOTIDE SEQUENCE</scope>
    <source>
        <strain evidence="2">NRRL 25174</strain>
    </source>
</reference>
<dbReference type="EMBL" id="PVQB02000034">
    <property type="protein sequence ID" value="KAF4345120.1"/>
    <property type="molecule type" value="Genomic_DNA"/>
</dbReference>
<name>A0A9P5AUA0_9HYPO</name>
<evidence type="ECO:0000313" key="2">
    <source>
        <dbReference type="EMBL" id="KAF4345120.1"/>
    </source>
</evidence>
<dbReference type="Proteomes" id="UP000730481">
    <property type="component" value="Unassembled WGS sequence"/>
</dbReference>
<feature type="domain" description="SET" evidence="1">
    <location>
        <begin position="252"/>
        <end position="430"/>
    </location>
</feature>
<evidence type="ECO:0000313" key="3">
    <source>
        <dbReference type="Proteomes" id="UP000730481"/>
    </source>
</evidence>
<dbReference type="PANTHER" id="PTHR47643:SF2">
    <property type="entry name" value="TPR DOMAIN PROTEIN (AFU_ORTHOLOGUE AFUA_5G12710)"/>
    <property type="match status" value="1"/>
</dbReference>
<dbReference type="SUPFAM" id="SSF82199">
    <property type="entry name" value="SET domain"/>
    <property type="match status" value="1"/>
</dbReference>
<dbReference type="AlphaFoldDB" id="A0A9P5AUA0"/>
<sequence length="607" mass="68941">METTRAKKGHSLLMEELDAALKQASKTKGKLVNDHLSSDDVNVEFMRTTFERHNIADKSEVLITIPEPYQPYIVPERNLEPISIVDMRLETHHHCRKVLLRVKSPPECFAEFPVVVEDEAGTAAILASYQRLQKTMATEQHLATGSVAILKEPFFNQPHDGSYTLRIDHPSDLIWPEHDDERIPEQWRNEKVTLVNSSQEYLEEGHKFVEKKHWPAPLRSVNEQKKGVYDWRAMYEQAENNLPLIDCATYSSLVEIRMSPGKGHGLFLTEAVNAGDLFLCEKAFSYCHVEEEIPKALLTISMNLATKQFKIGGSVYLLPQITQKLLHNPEHIATIRELSMVEKIITFNAMGAPLTTKAHFDEFFSGKTGNSESFSPYEAAKFSNAGIWLLASRINHNCIGNCRRSFIGDMQIIRATKNMPAGTELLFSYRAPQPLDSYQLAQEELSAWRFTCSCELGKDNKKTSVTDVKKRNEIYGKYLAPVLSIDKAKRLVKATEKTYRGKPANKVRLDLSELYVALTHQYLTEGLIADTVKMTLKCLETLGFIIVAHVPGEAPLGPRLQHLQAFPELQKEAYKYAKLSYQMLIGESDSMEETFGSFEAYRVYRTQ</sequence>
<gene>
    <name evidence="2" type="ORF">FBEOM_996</name>
</gene>
<dbReference type="InterPro" id="IPR046341">
    <property type="entry name" value="SET_dom_sf"/>
</dbReference>
<dbReference type="Gene3D" id="2.170.270.10">
    <property type="entry name" value="SET domain"/>
    <property type="match status" value="1"/>
</dbReference>
<evidence type="ECO:0000259" key="1">
    <source>
        <dbReference type="PROSITE" id="PS50280"/>
    </source>
</evidence>
<accession>A0A9P5AUA0</accession>
<dbReference type="Pfam" id="PF00856">
    <property type="entry name" value="SET"/>
    <property type="match status" value="1"/>
</dbReference>
<dbReference type="PROSITE" id="PS50280">
    <property type="entry name" value="SET"/>
    <property type="match status" value="1"/>
</dbReference>
<dbReference type="InterPro" id="IPR053209">
    <property type="entry name" value="Gramillin-biosynth_MTr"/>
</dbReference>
<organism evidence="2 3">
    <name type="scientific">Fusarium beomiforme</name>
    <dbReference type="NCBI Taxonomy" id="44412"/>
    <lineage>
        <taxon>Eukaryota</taxon>
        <taxon>Fungi</taxon>
        <taxon>Dikarya</taxon>
        <taxon>Ascomycota</taxon>
        <taxon>Pezizomycotina</taxon>
        <taxon>Sordariomycetes</taxon>
        <taxon>Hypocreomycetidae</taxon>
        <taxon>Hypocreales</taxon>
        <taxon>Nectriaceae</taxon>
        <taxon>Fusarium</taxon>
        <taxon>Fusarium burgessii species complex</taxon>
    </lineage>
</organism>
<dbReference type="InterPro" id="IPR001214">
    <property type="entry name" value="SET_dom"/>
</dbReference>
<comment type="caution">
    <text evidence="2">The sequence shown here is derived from an EMBL/GenBank/DDBJ whole genome shotgun (WGS) entry which is preliminary data.</text>
</comment>
<reference evidence="2" key="2">
    <citation type="submission" date="2020-02" db="EMBL/GenBank/DDBJ databases">
        <title>Identification and distribution of gene clusters putatively required for synthesis of sphingolipid metabolism inhibitors in phylogenetically diverse species of the filamentous fungus Fusarium.</title>
        <authorList>
            <person name="Kim H.-S."/>
            <person name="Busman M."/>
            <person name="Brown D.W."/>
            <person name="Divon H."/>
            <person name="Uhlig S."/>
            <person name="Proctor R.H."/>
        </authorList>
    </citation>
    <scope>NUCLEOTIDE SEQUENCE</scope>
    <source>
        <strain evidence="2">NRRL 25174</strain>
    </source>
</reference>
<dbReference type="PANTHER" id="PTHR47643">
    <property type="entry name" value="TPR DOMAIN PROTEIN (AFU_ORTHOLOGUE AFUA_5G12710)"/>
    <property type="match status" value="1"/>
</dbReference>
<dbReference type="CDD" id="cd20071">
    <property type="entry name" value="SET_SMYD"/>
    <property type="match status" value="1"/>
</dbReference>
<protein>
    <submittedName>
        <fullName evidence="2">Unc-45 like b</fullName>
    </submittedName>
</protein>
<keyword evidence="3" id="KW-1185">Reference proteome</keyword>
<proteinExistence type="predicted"/>
<dbReference type="OrthoDB" id="438641at2759"/>